<name>A0ABW5R8C8_9BACL</name>
<dbReference type="EMBL" id="JBHUMM010000010">
    <property type="protein sequence ID" value="MFD2671281.1"/>
    <property type="molecule type" value="Genomic_DNA"/>
</dbReference>
<evidence type="ECO:0008006" key="3">
    <source>
        <dbReference type="Google" id="ProtNLM"/>
    </source>
</evidence>
<sequence length="239" mass="27939">MKNKERLTEPAATKNSTKAAFDLTEFLLKKSSILLKVLTFFSKAAPAKLFRQYHKTHVQFLMLTLYALKKAEKVDQQLTEVERNLDAYVRSAEEAMRYAEDIPNSLWEGANTGEMMMSLLLVNDPTFIRHYNTTVEMYQELSTHALQLVEEMAEAGRDIELDTPDKLTDLLKELEQIEVKRAMDRVVVESYRKKIQFVQLDLARRIMQTRVKAERTVQRMRIIYQEAMAIQKLRSTDKR</sequence>
<dbReference type="RefSeq" id="WP_379928733.1">
    <property type="nucleotide sequence ID" value="NZ_JBHUMM010000010.1"/>
</dbReference>
<evidence type="ECO:0000313" key="2">
    <source>
        <dbReference type="Proteomes" id="UP001597497"/>
    </source>
</evidence>
<accession>A0ABW5R8C8</accession>
<organism evidence="1 2">
    <name type="scientific">Marinicrinis sediminis</name>
    <dbReference type="NCBI Taxonomy" id="1652465"/>
    <lineage>
        <taxon>Bacteria</taxon>
        <taxon>Bacillati</taxon>
        <taxon>Bacillota</taxon>
        <taxon>Bacilli</taxon>
        <taxon>Bacillales</taxon>
        <taxon>Paenibacillaceae</taxon>
    </lineage>
</organism>
<dbReference type="Proteomes" id="UP001597497">
    <property type="component" value="Unassembled WGS sequence"/>
</dbReference>
<gene>
    <name evidence="1" type="ORF">ACFSUC_06645</name>
</gene>
<evidence type="ECO:0000313" key="1">
    <source>
        <dbReference type="EMBL" id="MFD2671281.1"/>
    </source>
</evidence>
<comment type="caution">
    <text evidence="1">The sequence shown here is derived from an EMBL/GenBank/DDBJ whole genome shotgun (WGS) entry which is preliminary data.</text>
</comment>
<keyword evidence="2" id="KW-1185">Reference proteome</keyword>
<reference evidence="2" key="1">
    <citation type="journal article" date="2019" name="Int. J. Syst. Evol. Microbiol.">
        <title>The Global Catalogue of Microorganisms (GCM) 10K type strain sequencing project: providing services to taxonomists for standard genome sequencing and annotation.</title>
        <authorList>
            <consortium name="The Broad Institute Genomics Platform"/>
            <consortium name="The Broad Institute Genome Sequencing Center for Infectious Disease"/>
            <person name="Wu L."/>
            <person name="Ma J."/>
        </authorList>
    </citation>
    <scope>NUCLEOTIDE SEQUENCE [LARGE SCALE GENOMIC DNA]</scope>
    <source>
        <strain evidence="2">KCTC 33676</strain>
    </source>
</reference>
<protein>
    <recommendedName>
        <fullName evidence="3">DUF416 family protein</fullName>
    </recommendedName>
</protein>
<proteinExistence type="predicted"/>